<sequence>MVKHYCLTLNYLPLSSPGRQNKFKSRGNNPPASVGISQLIGITIGTKMNLFINADDVPVADPLPAYVALFITRQAYVVTANGAFQYPACWMITNRTSI</sequence>
<protein>
    <submittedName>
        <fullName evidence="2">Uncharacterized protein</fullName>
    </submittedName>
</protein>
<keyword evidence="3" id="KW-1185">Reference proteome</keyword>
<gene>
    <name evidence="2" type="ORF">P378_17945</name>
    <name evidence="1" type="ORF">P378_19505</name>
</gene>
<evidence type="ECO:0000313" key="1">
    <source>
        <dbReference type="EMBL" id="PHJ36916.1"/>
    </source>
</evidence>
<dbReference type="EMBL" id="AWQQ01000114">
    <property type="protein sequence ID" value="PHJ37167.1"/>
    <property type="molecule type" value="Genomic_DNA"/>
</dbReference>
<evidence type="ECO:0000313" key="2">
    <source>
        <dbReference type="EMBL" id="PHJ37167.1"/>
    </source>
</evidence>
<dbReference type="Proteomes" id="UP000222564">
    <property type="component" value="Unassembled WGS sequence"/>
</dbReference>
<accession>A0A2C6M4P7</accession>
<proteinExistence type="predicted"/>
<dbReference type="EMBL" id="AWQQ01000141">
    <property type="protein sequence ID" value="PHJ36916.1"/>
    <property type="molecule type" value="Genomic_DNA"/>
</dbReference>
<comment type="caution">
    <text evidence="2">The sequence shown here is derived from an EMBL/GenBank/DDBJ whole genome shotgun (WGS) entry which is preliminary data.</text>
</comment>
<name>A0A2C6M4P7_9FIRM</name>
<reference evidence="2 3" key="1">
    <citation type="submission" date="2013-09" db="EMBL/GenBank/DDBJ databases">
        <title>Biodegradation of hydrocarbons in the deep terrestrial subsurface : characterization of a microbial consortium composed of two Desulfotomaculum species originating from a deep geological formation.</title>
        <authorList>
            <person name="Aullo T."/>
            <person name="Berlendis S."/>
            <person name="Lascourreges J.-F."/>
            <person name="Dessort D."/>
            <person name="Saint-Laurent S."/>
            <person name="Schraauwers B."/>
            <person name="Mas J."/>
            <person name="Magot M."/>
            <person name="Ranchou-Peyruse A."/>
        </authorList>
    </citation>
    <scope>NUCLEOTIDE SEQUENCE [LARGE SCALE GENOMIC DNA]</scope>
    <source>
        <strain evidence="2 3">Bs107</strain>
    </source>
</reference>
<organism evidence="2 3">
    <name type="scientific">Desulforamulus profundi</name>
    <dbReference type="NCBI Taxonomy" id="1383067"/>
    <lineage>
        <taxon>Bacteria</taxon>
        <taxon>Bacillati</taxon>
        <taxon>Bacillota</taxon>
        <taxon>Clostridia</taxon>
        <taxon>Eubacteriales</taxon>
        <taxon>Peptococcaceae</taxon>
        <taxon>Desulforamulus</taxon>
    </lineage>
</organism>
<dbReference type="AlphaFoldDB" id="A0A2C6M4P7"/>
<evidence type="ECO:0000313" key="3">
    <source>
        <dbReference type="Proteomes" id="UP000222564"/>
    </source>
</evidence>